<sequence>MRVLIIDDHQLIRAAVRNLLVPEFPAVECVEVDNGHSALEAVADGHFDVAIVDLFLPNETAFVLVRQLCDMLPDLPVLVLSATDDNAHMRQCFALGVSAFVNKGEAIETIVDAVNAVLSGKKYVPEALSAGADLSLSVGDNDLPNQSLEKVMSVLTDRQLDILRLVAKGHSNKGIARHSNLSENTVKVHVSAILKALGLSNRTQIGLLAQKIGILNTLSSLT</sequence>
<feature type="modified residue" description="4-aspartylphosphate" evidence="2">
    <location>
        <position position="53"/>
    </location>
</feature>
<protein>
    <submittedName>
        <fullName evidence="5">Two Component Transcriptional Regulator, LuxR family protein</fullName>
    </submittedName>
</protein>
<dbReference type="PROSITE" id="PS50043">
    <property type="entry name" value="HTH_LUXR_2"/>
    <property type="match status" value="1"/>
</dbReference>
<evidence type="ECO:0000259" key="3">
    <source>
        <dbReference type="PROSITE" id="PS50043"/>
    </source>
</evidence>
<feature type="domain" description="Response regulatory" evidence="4">
    <location>
        <begin position="2"/>
        <end position="118"/>
    </location>
</feature>
<dbReference type="PANTHER" id="PTHR45566:SF1">
    <property type="entry name" value="HTH-TYPE TRANSCRIPTIONAL REGULATOR YHJB-RELATED"/>
    <property type="match status" value="1"/>
</dbReference>
<dbReference type="SMART" id="SM00421">
    <property type="entry name" value="HTH_LUXR"/>
    <property type="match status" value="1"/>
</dbReference>
<comment type="caution">
    <text evidence="5">The sequence shown here is derived from an EMBL/GenBank/DDBJ whole genome shotgun (WGS) entry which is preliminary data.</text>
</comment>
<dbReference type="CDD" id="cd17535">
    <property type="entry name" value="REC_NarL-like"/>
    <property type="match status" value="1"/>
</dbReference>
<dbReference type="InterPro" id="IPR058245">
    <property type="entry name" value="NreC/VraR/RcsB-like_REC"/>
</dbReference>
<evidence type="ECO:0000256" key="1">
    <source>
        <dbReference type="ARBA" id="ARBA00022553"/>
    </source>
</evidence>
<keyword evidence="6" id="KW-1185">Reference proteome</keyword>
<dbReference type="eggNOG" id="COG2197">
    <property type="taxonomic scope" value="Bacteria"/>
</dbReference>
<reference evidence="5 6" key="1">
    <citation type="journal article" date="2010" name="J. Bacteriol.">
        <title>Genome sequence of the oligotrophic marine Gammaproteobacterium HTCC2143, isolated from the Oregon Coast.</title>
        <authorList>
            <person name="Oh H.M."/>
            <person name="Kang I."/>
            <person name="Ferriera S."/>
            <person name="Giovannoni S.J."/>
            <person name="Cho J.C."/>
        </authorList>
    </citation>
    <scope>NUCLEOTIDE SEQUENCE [LARGE SCALE GENOMIC DNA]</scope>
    <source>
        <strain evidence="5 6">HTCC2143</strain>
    </source>
</reference>
<dbReference type="Pfam" id="PF00072">
    <property type="entry name" value="Response_reg"/>
    <property type="match status" value="1"/>
</dbReference>
<dbReference type="GO" id="GO:0006355">
    <property type="term" value="P:regulation of DNA-templated transcription"/>
    <property type="evidence" value="ECO:0007669"/>
    <property type="project" value="InterPro"/>
</dbReference>
<dbReference type="Proteomes" id="UP000004931">
    <property type="component" value="Unassembled WGS sequence"/>
</dbReference>
<dbReference type="InterPro" id="IPR001789">
    <property type="entry name" value="Sig_transdc_resp-reg_receiver"/>
</dbReference>
<dbReference type="InterPro" id="IPR011006">
    <property type="entry name" value="CheY-like_superfamily"/>
</dbReference>
<dbReference type="CDD" id="cd06170">
    <property type="entry name" value="LuxR_C_like"/>
    <property type="match status" value="1"/>
</dbReference>
<dbReference type="InterPro" id="IPR000792">
    <property type="entry name" value="Tscrpt_reg_LuxR_C"/>
</dbReference>
<gene>
    <name evidence="5" type="ORF">GP2143_10432</name>
</gene>
<feature type="domain" description="HTH luxR-type" evidence="3">
    <location>
        <begin position="148"/>
        <end position="213"/>
    </location>
</feature>
<evidence type="ECO:0000256" key="2">
    <source>
        <dbReference type="PROSITE-ProRule" id="PRU00169"/>
    </source>
</evidence>
<name>A0YDX3_9GAMM</name>
<dbReference type="GO" id="GO:0000160">
    <property type="term" value="P:phosphorelay signal transduction system"/>
    <property type="evidence" value="ECO:0007669"/>
    <property type="project" value="InterPro"/>
</dbReference>
<evidence type="ECO:0000313" key="5">
    <source>
        <dbReference type="EMBL" id="EAW31007.1"/>
    </source>
</evidence>
<dbReference type="PROSITE" id="PS50110">
    <property type="entry name" value="RESPONSE_REGULATORY"/>
    <property type="match status" value="1"/>
</dbReference>
<dbReference type="Gene3D" id="1.10.10.10">
    <property type="entry name" value="Winged helix-like DNA-binding domain superfamily/Winged helix DNA-binding domain"/>
    <property type="match status" value="1"/>
</dbReference>
<dbReference type="PANTHER" id="PTHR45566">
    <property type="entry name" value="HTH-TYPE TRANSCRIPTIONAL REGULATOR YHJB-RELATED"/>
    <property type="match status" value="1"/>
</dbReference>
<organism evidence="5 6">
    <name type="scientific">marine gamma proteobacterium HTCC2143</name>
    <dbReference type="NCBI Taxonomy" id="247633"/>
    <lineage>
        <taxon>Bacteria</taxon>
        <taxon>Pseudomonadati</taxon>
        <taxon>Pseudomonadota</taxon>
        <taxon>Gammaproteobacteria</taxon>
        <taxon>Cellvibrionales</taxon>
        <taxon>Spongiibacteraceae</taxon>
        <taxon>BD1-7 clade</taxon>
    </lineage>
</organism>
<dbReference type="SUPFAM" id="SSF52172">
    <property type="entry name" value="CheY-like"/>
    <property type="match status" value="1"/>
</dbReference>
<dbReference type="STRING" id="247633.GP2143_10432"/>
<dbReference type="EMBL" id="AAVT01000005">
    <property type="protein sequence ID" value="EAW31007.1"/>
    <property type="molecule type" value="Genomic_DNA"/>
</dbReference>
<dbReference type="OrthoDB" id="5736987at2"/>
<accession>A0YDX3</accession>
<dbReference type="AlphaFoldDB" id="A0YDX3"/>
<dbReference type="InterPro" id="IPR051015">
    <property type="entry name" value="EvgA-like"/>
</dbReference>
<dbReference type="PRINTS" id="PR00038">
    <property type="entry name" value="HTHLUXR"/>
</dbReference>
<keyword evidence="1 2" id="KW-0597">Phosphoprotein</keyword>
<dbReference type="InterPro" id="IPR036388">
    <property type="entry name" value="WH-like_DNA-bd_sf"/>
</dbReference>
<evidence type="ECO:0000313" key="6">
    <source>
        <dbReference type="Proteomes" id="UP000004931"/>
    </source>
</evidence>
<proteinExistence type="predicted"/>
<dbReference type="Pfam" id="PF00196">
    <property type="entry name" value="GerE"/>
    <property type="match status" value="1"/>
</dbReference>
<evidence type="ECO:0000259" key="4">
    <source>
        <dbReference type="PROSITE" id="PS50110"/>
    </source>
</evidence>
<dbReference type="Gene3D" id="3.40.50.2300">
    <property type="match status" value="1"/>
</dbReference>
<dbReference type="SMART" id="SM00448">
    <property type="entry name" value="REC"/>
    <property type="match status" value="1"/>
</dbReference>